<evidence type="ECO:0000256" key="8">
    <source>
        <dbReference type="ARBA" id="ARBA00022771"/>
    </source>
</evidence>
<dbReference type="InterPro" id="IPR002110">
    <property type="entry name" value="Ankyrin_rpt"/>
</dbReference>
<dbReference type="GO" id="GO:0005886">
    <property type="term" value="C:plasma membrane"/>
    <property type="evidence" value="ECO:0007669"/>
    <property type="project" value="UniProtKB-SubCell"/>
</dbReference>
<dbReference type="Proteomes" id="UP001591681">
    <property type="component" value="Unassembled WGS sequence"/>
</dbReference>
<dbReference type="SUPFAM" id="SSF57863">
    <property type="entry name" value="ArfGap/RecO-like zinc finger"/>
    <property type="match status" value="1"/>
</dbReference>
<dbReference type="EMBL" id="JBHFQA010000012">
    <property type="protein sequence ID" value="KAL2089740.1"/>
    <property type="molecule type" value="Genomic_DNA"/>
</dbReference>
<dbReference type="GO" id="GO:0005096">
    <property type="term" value="F:GTPase activator activity"/>
    <property type="evidence" value="ECO:0007669"/>
    <property type="project" value="UniProtKB-KW"/>
</dbReference>
<dbReference type="PRINTS" id="PR00405">
    <property type="entry name" value="REVINTRACTNG"/>
</dbReference>
<proteinExistence type="predicted"/>
<dbReference type="SUPFAM" id="SSF103657">
    <property type="entry name" value="BAR/IMD domain-like"/>
    <property type="match status" value="1"/>
</dbReference>
<evidence type="ECO:0000256" key="5">
    <source>
        <dbReference type="ARBA" id="ARBA00022723"/>
    </source>
</evidence>
<feature type="repeat" description="ANK" evidence="13">
    <location>
        <begin position="660"/>
        <end position="692"/>
    </location>
</feature>
<organism evidence="19 20">
    <name type="scientific">Coilia grayii</name>
    <name type="common">Gray's grenadier anchovy</name>
    <dbReference type="NCBI Taxonomy" id="363190"/>
    <lineage>
        <taxon>Eukaryota</taxon>
        <taxon>Metazoa</taxon>
        <taxon>Chordata</taxon>
        <taxon>Craniata</taxon>
        <taxon>Vertebrata</taxon>
        <taxon>Euteleostomi</taxon>
        <taxon>Actinopterygii</taxon>
        <taxon>Neopterygii</taxon>
        <taxon>Teleostei</taxon>
        <taxon>Clupei</taxon>
        <taxon>Clupeiformes</taxon>
        <taxon>Clupeoidei</taxon>
        <taxon>Engraulidae</taxon>
        <taxon>Coilinae</taxon>
        <taxon>Coilia</taxon>
    </lineage>
</organism>
<evidence type="ECO:0000256" key="2">
    <source>
        <dbReference type="ARBA" id="ARBA00004481"/>
    </source>
</evidence>
<comment type="domain">
    <text evidence="15">PH domain binds phospholipids including phosphatidic acid, phosphatidylinositol 3-phosphate, phosphatidylinositol 3,5-bisphosphate (PIP2) and phosphatidylinositol 3,4,5-trisphosphate (PIP3). May mediate protein binding to PIP2 or PIP3 containing membranes.</text>
</comment>
<dbReference type="Gene3D" id="2.30.29.30">
    <property type="entry name" value="Pleckstrin-homology domain (PH domain)/Phosphotyrosine-binding domain (PTB)"/>
    <property type="match status" value="1"/>
</dbReference>
<dbReference type="InterPro" id="IPR027267">
    <property type="entry name" value="AH/BAR_dom_sf"/>
</dbReference>
<evidence type="ECO:0000256" key="3">
    <source>
        <dbReference type="ARBA" id="ARBA00022468"/>
    </source>
</evidence>
<dbReference type="SMART" id="SM00233">
    <property type="entry name" value="PH"/>
    <property type="match status" value="1"/>
</dbReference>
<dbReference type="FunFam" id="1.25.40.20:FF:000020">
    <property type="entry name" value="Arf-GAP with coiled-coil, ANK repeat and PH domain-containing protein 2"/>
    <property type="match status" value="1"/>
</dbReference>
<evidence type="ECO:0000256" key="10">
    <source>
        <dbReference type="ARBA" id="ARBA00023043"/>
    </source>
</evidence>
<comment type="domain">
    <text evidence="15">The BAR domain mediates homodimerization, it can neither bind membrane nor impart curvature, but instead requires the neighboring PH domain to achieve these functions.</text>
</comment>
<dbReference type="Gene3D" id="1.20.1270.60">
    <property type="entry name" value="Arfaptin homology (AH) domain/BAR domain"/>
    <property type="match status" value="1"/>
</dbReference>
<dbReference type="PANTHER" id="PTHR23180">
    <property type="entry name" value="CENTAURIN/ARF"/>
    <property type="match status" value="1"/>
</dbReference>
<reference evidence="19 20" key="1">
    <citation type="submission" date="2024-09" db="EMBL/GenBank/DDBJ databases">
        <title>A chromosome-level genome assembly of Gray's grenadier anchovy, Coilia grayii.</title>
        <authorList>
            <person name="Fu Z."/>
        </authorList>
    </citation>
    <scope>NUCLEOTIDE SEQUENCE [LARGE SCALE GENOMIC DNA]</scope>
    <source>
        <strain evidence="19">G4</strain>
        <tissue evidence="19">Muscle</tissue>
    </source>
</reference>
<dbReference type="CDD" id="cd13250">
    <property type="entry name" value="PH_ACAP"/>
    <property type="match status" value="1"/>
</dbReference>
<feature type="compositionally biased region" description="Pro residues" evidence="16">
    <location>
        <begin position="542"/>
        <end position="555"/>
    </location>
</feature>
<comment type="activity regulation">
    <text evidence="15">GAP activity stimulated by phosphatidylinositol 4,5-bisphosphate (PIP2) and phosphatidic acid.</text>
</comment>
<dbReference type="SUPFAM" id="SSF50729">
    <property type="entry name" value="PH domain-like"/>
    <property type="match status" value="1"/>
</dbReference>
<dbReference type="FunFam" id="1.20.1270.60:FF:000025">
    <property type="entry name" value="arf-GAP with coiled-coil, ANK repeat and PH domain-containing protein 2"/>
    <property type="match status" value="1"/>
</dbReference>
<keyword evidence="5 15" id="KW-0479">Metal-binding</keyword>
<feature type="domain" description="PH" evidence="17">
    <location>
        <begin position="266"/>
        <end position="361"/>
    </location>
</feature>
<evidence type="ECO:0000256" key="16">
    <source>
        <dbReference type="SAM" id="MobiDB-lite"/>
    </source>
</evidence>
<feature type="compositionally biased region" description="Low complexity" evidence="16">
    <location>
        <begin position="379"/>
        <end position="388"/>
    </location>
</feature>
<dbReference type="SMART" id="SM00248">
    <property type="entry name" value="ANK"/>
    <property type="match status" value="3"/>
</dbReference>
<dbReference type="SMART" id="SM00105">
    <property type="entry name" value="ArfGap"/>
    <property type="match status" value="1"/>
</dbReference>
<evidence type="ECO:0000256" key="13">
    <source>
        <dbReference type="PROSITE-ProRule" id="PRU00023"/>
    </source>
</evidence>
<comment type="subcellular location">
    <subcellularLocation>
        <location evidence="1">Cell membrane</location>
    </subcellularLocation>
    <subcellularLocation>
        <location evidence="2 15">Endosome membrane</location>
        <topology evidence="2 15">Peripheral membrane protein</topology>
    </subcellularLocation>
</comment>
<keyword evidence="9 15" id="KW-0862">Zinc</keyword>
<comment type="function">
    <text evidence="15">GTPase-activating protein for the ADP ribosylation factor family.</text>
</comment>
<evidence type="ECO:0000256" key="12">
    <source>
        <dbReference type="ARBA" id="ARBA00023136"/>
    </source>
</evidence>
<evidence type="ECO:0000313" key="19">
    <source>
        <dbReference type="EMBL" id="KAL2089740.1"/>
    </source>
</evidence>
<evidence type="ECO:0000256" key="1">
    <source>
        <dbReference type="ARBA" id="ARBA00004236"/>
    </source>
</evidence>
<dbReference type="InterPro" id="IPR045258">
    <property type="entry name" value="ACAP1/2/3-like"/>
</dbReference>
<dbReference type="PROSITE" id="PS50297">
    <property type="entry name" value="ANK_REP_REGION"/>
    <property type="match status" value="2"/>
</dbReference>
<dbReference type="InterPro" id="IPR001164">
    <property type="entry name" value="ArfGAP_dom"/>
</dbReference>
<keyword evidence="7 15" id="KW-0967">Endosome</keyword>
<evidence type="ECO:0000256" key="15">
    <source>
        <dbReference type="RuleBase" id="RU369028"/>
    </source>
</evidence>
<dbReference type="FunFam" id="1.10.220.150:FF:000007">
    <property type="entry name" value="Arf-GAP with coiled-coil, ANK repeat and PH domain-containing protein 2"/>
    <property type="match status" value="1"/>
</dbReference>
<dbReference type="FunFam" id="2.30.29.30:FF:000026">
    <property type="entry name" value="Arf-GAP with coiled-coil, ANK repeat and PH domain-containing protein 2"/>
    <property type="match status" value="1"/>
</dbReference>
<dbReference type="Gene3D" id="1.10.220.150">
    <property type="entry name" value="Arf GTPase activating protein"/>
    <property type="match status" value="1"/>
</dbReference>
<dbReference type="Pfam" id="PF00169">
    <property type="entry name" value="PH"/>
    <property type="match status" value="1"/>
</dbReference>
<protein>
    <recommendedName>
        <fullName evidence="15">Arf-GAP with coiled-coil, ANK repeat and PH domain-containing protein</fullName>
        <shortName evidence="15">Cnt-b</shortName>
    </recommendedName>
    <alternativeName>
        <fullName evidence="15">Centaurin-beta</fullName>
    </alternativeName>
</protein>
<evidence type="ECO:0000256" key="4">
    <source>
        <dbReference type="ARBA" id="ARBA00022475"/>
    </source>
</evidence>
<evidence type="ECO:0000256" key="11">
    <source>
        <dbReference type="ARBA" id="ARBA00023054"/>
    </source>
</evidence>
<keyword evidence="8 14" id="KW-0863">Zinc-finger</keyword>
<dbReference type="Pfam" id="PF01412">
    <property type="entry name" value="ArfGap"/>
    <property type="match status" value="1"/>
</dbReference>
<sequence>MRIMLDFEECLKDSPRFRATIEEVEGDVCELETKLDKLVKLCIGMIDAGKAYNAANKQFVNGIRELAQQSTKDEVIESSLTKFAESLQEMINYHTILFDQAQRSIKSQLQTFMKEDLRKFKDAKKQFDKVSEEKEAALTKNAQAPRNKQHEMEEATSILTATRKCFRHIVLDYVLQINVLQSKRRSEILKSMLSFMYAHLTFFHQGYDLFSELQPLMKQLGGQLDQLVVDAAKEKRDMELKHSTIQQKDFSNDDTKLEYNVDAENGIAMEGYLFKRASNAFKTWNRRWFSIQNNQLVYQKKFKDVPTVVVEDLRLCTVKHCEDIERRFCFEVVSPTKSCMMQADSEKLRQAWVKAVQNSIATAFREKGDDGEKLDRKSSTSTGSLDSSGEPREKSLKGDSALQKVMAIAGNTACCDCGQPDPRWASINLGITLCIQCSGIHRSLGVHFSKVRSLTLDTWEPELLKLMCELGNGVINQIYEARREELGARKPHPGDPRHEVEAYIKAKYVERRFVRRPSDDELKLKVVSLSKQEKRLSNNSEPLPPRAPPPTPTPKQRPASGASVKSEDSGIQHSADGSREMLANTASTNSLNDTGVAVEAEAEAPSCCAEVCKEQVVFSEPKEYSPGLQLYWASCARSLPDMAQALAHGAEVNWINADDDKRTPLIMAVHGGSLVTCEFLLQNGAGVNQQDVHGRGPLHHATILGHTGQVCLFLKRGANQNAADIDDKTPLSIAVEAANADIVTLLRLAKMNDEMREAEGPYSQSGDETYQDIFQDFSQMASNDPDKLNRFQPYDSSKQ</sequence>
<evidence type="ECO:0000256" key="6">
    <source>
        <dbReference type="ARBA" id="ARBA00022737"/>
    </source>
</evidence>
<dbReference type="PROSITE" id="PS50003">
    <property type="entry name" value="PH_DOMAIN"/>
    <property type="match status" value="1"/>
</dbReference>
<dbReference type="PROSITE" id="PS50115">
    <property type="entry name" value="ARFGAP"/>
    <property type="match status" value="1"/>
</dbReference>
<dbReference type="GO" id="GO:0008270">
    <property type="term" value="F:zinc ion binding"/>
    <property type="evidence" value="ECO:0007669"/>
    <property type="project" value="UniProtKB-KW"/>
</dbReference>
<dbReference type="Pfam" id="PF16746">
    <property type="entry name" value="BAR_3"/>
    <property type="match status" value="1"/>
</dbReference>
<feature type="domain" description="Arf-GAP" evidence="18">
    <location>
        <begin position="399"/>
        <end position="521"/>
    </location>
</feature>
<dbReference type="InterPro" id="IPR004148">
    <property type="entry name" value="BAR_dom"/>
</dbReference>
<dbReference type="CDD" id="cd07638">
    <property type="entry name" value="BAR_ACAP2"/>
    <property type="match status" value="1"/>
</dbReference>
<keyword evidence="12" id="KW-0472">Membrane</keyword>
<dbReference type="PANTHER" id="PTHR23180:SF241">
    <property type="entry name" value="ARF-GAP WITH COILED-COIL, ANK REPEAT AND PH DOMAIN-CONTAINING PROTEIN 2"/>
    <property type="match status" value="1"/>
</dbReference>
<dbReference type="InterPro" id="IPR011993">
    <property type="entry name" value="PH-like_dom_sf"/>
</dbReference>
<keyword evidence="20" id="KW-1185">Reference proteome</keyword>
<comment type="caution">
    <text evidence="19">The sequence shown here is derived from an EMBL/GenBank/DDBJ whole genome shotgun (WGS) entry which is preliminary data.</text>
</comment>
<feature type="region of interest" description="Disordered" evidence="16">
    <location>
        <begin position="780"/>
        <end position="799"/>
    </location>
</feature>
<evidence type="ECO:0000259" key="17">
    <source>
        <dbReference type="PROSITE" id="PS50003"/>
    </source>
</evidence>
<dbReference type="InterPro" id="IPR036770">
    <property type="entry name" value="Ankyrin_rpt-contain_sf"/>
</dbReference>
<keyword evidence="4" id="KW-1003">Cell membrane</keyword>
<evidence type="ECO:0000313" key="20">
    <source>
        <dbReference type="Proteomes" id="UP001591681"/>
    </source>
</evidence>
<feature type="region of interest" description="Disordered" evidence="16">
    <location>
        <begin position="533"/>
        <end position="574"/>
    </location>
</feature>
<name>A0ABD1JS85_9TELE</name>
<evidence type="ECO:0000256" key="14">
    <source>
        <dbReference type="PROSITE-ProRule" id="PRU00288"/>
    </source>
</evidence>
<evidence type="ECO:0000256" key="9">
    <source>
        <dbReference type="ARBA" id="ARBA00022833"/>
    </source>
</evidence>
<keyword evidence="3 15" id="KW-0343">GTPase activation</keyword>
<feature type="region of interest" description="Disordered" evidence="16">
    <location>
        <begin position="366"/>
        <end position="396"/>
    </location>
</feature>
<gene>
    <name evidence="19" type="ORF">ACEWY4_014428</name>
</gene>
<dbReference type="InterPro" id="IPR038508">
    <property type="entry name" value="ArfGAP_dom_sf"/>
</dbReference>
<dbReference type="PROSITE" id="PS50088">
    <property type="entry name" value="ANK_REPEAT"/>
    <property type="match status" value="2"/>
</dbReference>
<dbReference type="Gene3D" id="1.25.40.20">
    <property type="entry name" value="Ankyrin repeat-containing domain"/>
    <property type="match status" value="1"/>
</dbReference>
<dbReference type="GO" id="GO:0010008">
    <property type="term" value="C:endosome membrane"/>
    <property type="evidence" value="ECO:0007669"/>
    <property type="project" value="UniProtKB-SubCell"/>
</dbReference>
<evidence type="ECO:0000256" key="7">
    <source>
        <dbReference type="ARBA" id="ARBA00022753"/>
    </source>
</evidence>
<keyword evidence="10 13" id="KW-0040">ANK repeat</keyword>
<keyword evidence="6 15" id="KW-0677">Repeat</keyword>
<feature type="compositionally biased region" description="Basic and acidic residues" evidence="16">
    <location>
        <begin position="366"/>
        <end position="378"/>
    </location>
</feature>
<dbReference type="Pfam" id="PF12796">
    <property type="entry name" value="Ank_2"/>
    <property type="match status" value="1"/>
</dbReference>
<dbReference type="AlphaFoldDB" id="A0ABD1JS85"/>
<accession>A0ABD1JS85</accession>
<feature type="repeat" description="ANK" evidence="13">
    <location>
        <begin position="693"/>
        <end position="725"/>
    </location>
</feature>
<keyword evidence="11" id="KW-0175">Coiled coil</keyword>
<evidence type="ECO:0000259" key="18">
    <source>
        <dbReference type="PROSITE" id="PS50115"/>
    </source>
</evidence>
<dbReference type="SUPFAM" id="SSF48403">
    <property type="entry name" value="Ankyrin repeat"/>
    <property type="match status" value="1"/>
</dbReference>
<dbReference type="InterPro" id="IPR037278">
    <property type="entry name" value="ARFGAP/RecO"/>
</dbReference>
<dbReference type="InterPro" id="IPR001849">
    <property type="entry name" value="PH_domain"/>
</dbReference>